<sequence>MSRVRAFIFTLNNYTPEEESQIQNIECEYLVYGHETGENNTPHLQGYIEFKNPRVFNTIANLIPRWHVEIRRGTALQAKNYCLKQDKNNFFEKGTFSTQGKRTDLDKIRTIALEDGMRLVTQIGTLVQIQTAEKFLSYNEEPRDWLTKVIWIHGKTGSGKSRHAREILQNQDIYVKNNGTKWWTGYDAHEAVIIDDFRDSWWSLTEMLSLLDRYEKVVETKGAQRQFKPKTIIITCIYSPDTLYKGTGEDIQQLLRRITEIIELQ</sequence>
<evidence type="ECO:0000256" key="13">
    <source>
        <dbReference type="ARBA" id="ARBA00023125"/>
    </source>
</evidence>
<keyword evidence="7" id="KW-0540">Nuclease</keyword>
<evidence type="ECO:0000256" key="14">
    <source>
        <dbReference type="ARBA" id="ARBA00023268"/>
    </source>
</evidence>
<keyword evidence="12" id="KW-0190">Covalent protein-DNA linkage</keyword>
<evidence type="ECO:0000256" key="11">
    <source>
        <dbReference type="ARBA" id="ARBA00022801"/>
    </source>
</evidence>
<dbReference type="GO" id="GO:0003724">
    <property type="term" value="F:RNA helicase activity"/>
    <property type="evidence" value="ECO:0007669"/>
    <property type="project" value="InterPro"/>
</dbReference>
<feature type="domain" description="CRESS-DNA virus Rep endonuclease" evidence="18">
    <location>
        <begin position="1"/>
        <end position="96"/>
    </location>
</feature>
<evidence type="ECO:0000259" key="18">
    <source>
        <dbReference type="PROSITE" id="PS52020"/>
    </source>
</evidence>
<comment type="similarity">
    <text evidence="3">Belongs to the nanoviruses/circoviruses replication-associated protein family.</text>
</comment>
<dbReference type="InterPro" id="IPR000605">
    <property type="entry name" value="Helicase_SF3_ssDNA/RNA_vir"/>
</dbReference>
<evidence type="ECO:0000256" key="16">
    <source>
        <dbReference type="ARBA" id="ARBA00032243"/>
    </source>
</evidence>
<evidence type="ECO:0000256" key="7">
    <source>
        <dbReference type="ARBA" id="ARBA00022722"/>
    </source>
</evidence>
<dbReference type="GO" id="GO:0046872">
    <property type="term" value="F:metal ion binding"/>
    <property type="evidence" value="ECO:0007669"/>
    <property type="project" value="UniProtKB-KW"/>
</dbReference>
<evidence type="ECO:0000256" key="15">
    <source>
        <dbReference type="ARBA" id="ARBA00030754"/>
    </source>
</evidence>
<name>A0A2K9LSY9_9VIRU</name>
<dbReference type="InterPro" id="IPR049912">
    <property type="entry name" value="CRESS_DNA_REP"/>
</dbReference>
<dbReference type="EMBL" id="KY487866">
    <property type="protein sequence ID" value="AUM61801.1"/>
    <property type="molecule type" value="Genomic_DNA"/>
</dbReference>
<keyword evidence="11" id="KW-0378">Hydrolase</keyword>
<gene>
    <name evidence="19" type="primary">Rep</name>
</gene>
<organism evidence="19 20">
    <name type="scientific">uncultured virus</name>
    <dbReference type="NCBI Taxonomy" id="340016"/>
    <lineage>
        <taxon>Viruses</taxon>
        <taxon>environmental samples</taxon>
    </lineage>
</organism>
<accession>A0A2K9LSY9</accession>
<comment type="cofactor">
    <cofactor evidence="1">
        <name>Mn(2+)</name>
        <dbReference type="ChEBI" id="CHEBI:29035"/>
    </cofactor>
</comment>
<keyword evidence="9" id="KW-0547">Nucleotide-binding</keyword>
<evidence type="ECO:0000256" key="6">
    <source>
        <dbReference type="ARBA" id="ARBA00022705"/>
    </source>
</evidence>
<proteinExistence type="inferred from homology"/>
<evidence type="ECO:0000256" key="1">
    <source>
        <dbReference type="ARBA" id="ARBA00001936"/>
    </source>
</evidence>
<keyword evidence="6" id="KW-0235">DNA replication</keyword>
<dbReference type="PROSITE" id="PS52020">
    <property type="entry name" value="CRESS_DNA_REP"/>
    <property type="match status" value="1"/>
</dbReference>
<keyword evidence="14" id="KW-0511">Multifunctional enzyme</keyword>
<comment type="subcellular location">
    <subcellularLocation>
        <location evidence="2">Host nucleus</location>
    </subcellularLocation>
</comment>
<dbReference type="InterPro" id="IPR027417">
    <property type="entry name" value="P-loop_NTPase"/>
</dbReference>
<dbReference type="Pfam" id="PF02407">
    <property type="entry name" value="Viral_Rep"/>
    <property type="match status" value="1"/>
</dbReference>
<keyword evidence="8" id="KW-0479">Metal-binding</keyword>
<dbReference type="GO" id="GO:0000166">
    <property type="term" value="F:nucleotide binding"/>
    <property type="evidence" value="ECO:0007669"/>
    <property type="project" value="UniProtKB-KW"/>
</dbReference>
<dbReference type="GO" id="GO:0042025">
    <property type="term" value="C:host cell nucleus"/>
    <property type="evidence" value="ECO:0007669"/>
    <property type="project" value="UniProtKB-SubCell"/>
</dbReference>
<dbReference type="GO" id="GO:0006260">
    <property type="term" value="P:DNA replication"/>
    <property type="evidence" value="ECO:0007669"/>
    <property type="project" value="UniProtKB-KW"/>
</dbReference>
<evidence type="ECO:0000256" key="4">
    <source>
        <dbReference type="ARBA" id="ARBA00022679"/>
    </source>
</evidence>
<keyword evidence="13" id="KW-0238">DNA-binding</keyword>
<dbReference type="GO" id="GO:0004519">
    <property type="term" value="F:endonuclease activity"/>
    <property type="evidence" value="ECO:0007669"/>
    <property type="project" value="UniProtKB-KW"/>
</dbReference>
<evidence type="ECO:0000256" key="8">
    <source>
        <dbReference type="ARBA" id="ARBA00022723"/>
    </source>
</evidence>
<evidence type="ECO:0000256" key="5">
    <source>
        <dbReference type="ARBA" id="ARBA00022695"/>
    </source>
</evidence>
<reference evidence="19" key="1">
    <citation type="submission" date="2017-01" db="EMBL/GenBank/DDBJ databases">
        <title>High-throughput sequencing uncovers low homogeneity in the biogeography of single-stranded DNA viruses.</title>
        <authorList>
            <person name="Pearson V.M."/>
            <person name="Rokyta D.R."/>
        </authorList>
    </citation>
    <scope>NUCLEOTIDE SEQUENCE [LARGE SCALE GENOMIC DNA]</scope>
</reference>
<evidence type="ECO:0000256" key="12">
    <source>
        <dbReference type="ARBA" id="ARBA00023124"/>
    </source>
</evidence>
<evidence type="ECO:0000256" key="2">
    <source>
        <dbReference type="ARBA" id="ARBA00004147"/>
    </source>
</evidence>
<dbReference type="SUPFAM" id="SSF52540">
    <property type="entry name" value="P-loop containing nucleoside triphosphate hydrolases"/>
    <property type="match status" value="1"/>
</dbReference>
<keyword evidence="10" id="KW-0255">Endonuclease</keyword>
<dbReference type="GO" id="GO:0016787">
    <property type="term" value="F:hydrolase activity"/>
    <property type="evidence" value="ECO:0007669"/>
    <property type="project" value="UniProtKB-KW"/>
</dbReference>
<protein>
    <recommendedName>
        <fullName evidence="15">ATP-dependent helicase Rep</fullName>
    </recommendedName>
    <alternativeName>
        <fullName evidence="16">RepP</fullName>
    </alternativeName>
</protein>
<evidence type="ECO:0000256" key="17">
    <source>
        <dbReference type="ARBA" id="ARBA00049360"/>
    </source>
</evidence>
<dbReference type="Pfam" id="PF00910">
    <property type="entry name" value="RNA_helicase"/>
    <property type="match status" value="1"/>
</dbReference>
<dbReference type="Gene3D" id="3.40.50.300">
    <property type="entry name" value="P-loop containing nucleotide triphosphate hydrolases"/>
    <property type="match status" value="1"/>
</dbReference>
<dbReference type="Proteomes" id="UP001517070">
    <property type="component" value="Segment"/>
</dbReference>
<evidence type="ECO:0000313" key="19">
    <source>
        <dbReference type="EMBL" id="AUM61801.1"/>
    </source>
</evidence>
<dbReference type="GO" id="GO:0003677">
    <property type="term" value="F:DNA binding"/>
    <property type="evidence" value="ECO:0007669"/>
    <property type="project" value="UniProtKB-KW"/>
</dbReference>
<keyword evidence="4" id="KW-0808">Transferase</keyword>
<dbReference type="Gene3D" id="3.40.1310.20">
    <property type="match status" value="1"/>
</dbReference>
<keyword evidence="20" id="KW-1185">Reference proteome</keyword>
<dbReference type="GO" id="GO:0016779">
    <property type="term" value="F:nucleotidyltransferase activity"/>
    <property type="evidence" value="ECO:0007669"/>
    <property type="project" value="UniProtKB-KW"/>
</dbReference>
<comment type="catalytic activity">
    <reaction evidence="17">
        <text>ATP + H2O = ADP + phosphate + H(+)</text>
        <dbReference type="Rhea" id="RHEA:13065"/>
        <dbReference type="ChEBI" id="CHEBI:15377"/>
        <dbReference type="ChEBI" id="CHEBI:15378"/>
        <dbReference type="ChEBI" id="CHEBI:30616"/>
        <dbReference type="ChEBI" id="CHEBI:43474"/>
        <dbReference type="ChEBI" id="CHEBI:456216"/>
    </reaction>
</comment>
<dbReference type="GO" id="GO:0003723">
    <property type="term" value="F:RNA binding"/>
    <property type="evidence" value="ECO:0007669"/>
    <property type="project" value="InterPro"/>
</dbReference>
<evidence type="ECO:0000313" key="20">
    <source>
        <dbReference type="Proteomes" id="UP001517070"/>
    </source>
</evidence>
<evidence type="ECO:0000256" key="9">
    <source>
        <dbReference type="ARBA" id="ARBA00022741"/>
    </source>
</evidence>
<keyword evidence="5" id="KW-0548">Nucleotidyltransferase</keyword>
<evidence type="ECO:0000256" key="10">
    <source>
        <dbReference type="ARBA" id="ARBA00022759"/>
    </source>
</evidence>
<evidence type="ECO:0000256" key="3">
    <source>
        <dbReference type="ARBA" id="ARBA00008545"/>
    </source>
</evidence>